<evidence type="ECO:0000313" key="3">
    <source>
        <dbReference type="Proteomes" id="UP000602050"/>
    </source>
</evidence>
<name>A0A8J2ZR43_9BACI</name>
<accession>A0A8J2ZR43</accession>
<gene>
    <name evidence="2" type="primary">ywcB</name>
    <name evidence="2" type="ORF">GCM10010978_07960</name>
</gene>
<feature type="transmembrane region" description="Helical" evidence="1">
    <location>
        <begin position="49"/>
        <end position="70"/>
    </location>
</feature>
<keyword evidence="1" id="KW-1133">Transmembrane helix</keyword>
<reference evidence="2" key="1">
    <citation type="journal article" date="2014" name="Int. J. Syst. Evol. Microbiol.">
        <title>Complete genome sequence of Corynebacterium casei LMG S-19264T (=DSM 44701T), isolated from a smear-ripened cheese.</title>
        <authorList>
            <consortium name="US DOE Joint Genome Institute (JGI-PGF)"/>
            <person name="Walter F."/>
            <person name="Albersmeier A."/>
            <person name="Kalinowski J."/>
            <person name="Ruckert C."/>
        </authorList>
    </citation>
    <scope>NUCLEOTIDE SEQUENCE</scope>
    <source>
        <strain evidence="2">CGMCC 1.12360</strain>
    </source>
</reference>
<dbReference type="PANTHER" id="PTHR38441">
    <property type="entry name" value="INTEGRAL MEMBRANE PROTEIN-RELATED"/>
    <property type="match status" value="1"/>
</dbReference>
<dbReference type="Pfam" id="PF04341">
    <property type="entry name" value="DUF485"/>
    <property type="match status" value="1"/>
</dbReference>
<reference evidence="2" key="2">
    <citation type="submission" date="2020-09" db="EMBL/GenBank/DDBJ databases">
        <authorList>
            <person name="Sun Q."/>
            <person name="Zhou Y."/>
        </authorList>
    </citation>
    <scope>NUCLEOTIDE SEQUENCE</scope>
    <source>
        <strain evidence="2">CGMCC 1.12360</strain>
    </source>
</reference>
<dbReference type="InterPro" id="IPR007436">
    <property type="entry name" value="DUF485"/>
</dbReference>
<dbReference type="RefSeq" id="WP_188391082.1">
    <property type="nucleotide sequence ID" value="NZ_BMEV01000010.1"/>
</dbReference>
<keyword evidence="1" id="KW-0812">Transmembrane</keyword>
<comment type="caution">
    <text evidence="2">The sequence shown here is derived from an EMBL/GenBank/DDBJ whole genome shotgun (WGS) entry which is preliminary data.</text>
</comment>
<protein>
    <recommendedName>
        <fullName evidence="4">DUF485 domain-containing protein</fullName>
    </recommendedName>
</protein>
<evidence type="ECO:0000313" key="2">
    <source>
        <dbReference type="EMBL" id="GGH71725.1"/>
    </source>
</evidence>
<dbReference type="AlphaFoldDB" id="A0A8J2ZR43"/>
<evidence type="ECO:0008006" key="4">
    <source>
        <dbReference type="Google" id="ProtNLM"/>
    </source>
</evidence>
<evidence type="ECO:0000256" key="1">
    <source>
        <dbReference type="SAM" id="Phobius"/>
    </source>
</evidence>
<dbReference type="PANTHER" id="PTHR38441:SF1">
    <property type="entry name" value="MEMBRANE PROTEIN"/>
    <property type="match status" value="1"/>
</dbReference>
<feature type="transmembrane region" description="Helical" evidence="1">
    <location>
        <begin position="15"/>
        <end position="37"/>
    </location>
</feature>
<dbReference type="Proteomes" id="UP000602050">
    <property type="component" value="Unassembled WGS sequence"/>
</dbReference>
<organism evidence="2 3">
    <name type="scientific">Compostibacillus humi</name>
    <dbReference type="NCBI Taxonomy" id="1245525"/>
    <lineage>
        <taxon>Bacteria</taxon>
        <taxon>Bacillati</taxon>
        <taxon>Bacillota</taxon>
        <taxon>Bacilli</taxon>
        <taxon>Bacillales</taxon>
        <taxon>Bacillaceae</taxon>
        <taxon>Compostibacillus</taxon>
    </lineage>
</organism>
<keyword evidence="1" id="KW-0472">Membrane</keyword>
<keyword evidence="3" id="KW-1185">Reference proteome</keyword>
<proteinExistence type="predicted"/>
<sequence length="90" mass="11385">MEKLFHQYIKKKQRFVLVSVICIFLFYFSLPLSLIFFPQLMKNNKDFHIFFAWGYAFLQFFMTWFIGWVYTRKAKYWDELLERMKQEEKR</sequence>
<dbReference type="EMBL" id="BMEV01000010">
    <property type="protein sequence ID" value="GGH71725.1"/>
    <property type="molecule type" value="Genomic_DNA"/>
</dbReference>